<keyword evidence="2 6" id="KW-0238">DNA-binding</keyword>
<keyword evidence="7" id="KW-1185">Reference proteome</keyword>
<evidence type="ECO:0000256" key="3">
    <source>
        <dbReference type="PROSITE-ProRule" id="PRU00169"/>
    </source>
</evidence>
<dbReference type="OrthoDB" id="9814495at2"/>
<dbReference type="Proteomes" id="UP000218896">
    <property type="component" value="Unassembled WGS sequence"/>
</dbReference>
<accession>A0A2A2FCR3</accession>
<dbReference type="EMBL" id="NSKD01000001">
    <property type="protein sequence ID" value="PAU82409.1"/>
    <property type="molecule type" value="Genomic_DNA"/>
</dbReference>
<dbReference type="InterPro" id="IPR000792">
    <property type="entry name" value="Tscrpt_reg_LuxR_C"/>
</dbReference>
<dbReference type="SUPFAM" id="SSF52172">
    <property type="entry name" value="CheY-like"/>
    <property type="match status" value="1"/>
</dbReference>
<dbReference type="SUPFAM" id="SSF46894">
    <property type="entry name" value="C-terminal effector domain of the bipartite response regulators"/>
    <property type="match status" value="1"/>
</dbReference>
<dbReference type="CDD" id="cd06170">
    <property type="entry name" value="LuxR_C_like"/>
    <property type="match status" value="1"/>
</dbReference>
<dbReference type="PROSITE" id="PS50043">
    <property type="entry name" value="HTH_LUXR_2"/>
    <property type="match status" value="1"/>
</dbReference>
<evidence type="ECO:0000259" key="5">
    <source>
        <dbReference type="PROSITE" id="PS50110"/>
    </source>
</evidence>
<dbReference type="Gene3D" id="3.40.50.2300">
    <property type="match status" value="1"/>
</dbReference>
<sequence length="218" mass="23548">MTTLIVADDHPLFRSALKDVIRQEEPDATLEEASDFGDLQSVITRIGEPSLVLLDLHMPGAHGFSALLFLTAHYPDIPVLMISANERDDIIRRAADHGAAGFISKSASMEAIGQAIRNVARGDFCFPDGVDLAVPGVSEEESGVADALSELTPQQFRVATMISQGLLNKQIAYELNVTEATVKAHVTEIFRKLGVHSRTQAALKLGQLDLADVSQEES</sequence>
<dbReference type="SMART" id="SM00421">
    <property type="entry name" value="HTH_LUXR"/>
    <property type="match status" value="1"/>
</dbReference>
<dbReference type="RefSeq" id="WP_095616503.1">
    <property type="nucleotide sequence ID" value="NZ_NSKD01000001.1"/>
</dbReference>
<comment type="caution">
    <text evidence="6">The sequence shown here is derived from an EMBL/GenBank/DDBJ whole genome shotgun (WGS) entry which is preliminary data.</text>
</comment>
<feature type="modified residue" description="4-aspartylphosphate" evidence="3">
    <location>
        <position position="55"/>
    </location>
</feature>
<feature type="domain" description="Response regulatory" evidence="5">
    <location>
        <begin position="3"/>
        <end position="120"/>
    </location>
</feature>
<reference evidence="6 7" key="1">
    <citation type="submission" date="2017-08" db="EMBL/GenBank/DDBJ databases">
        <title>Halovibrio sewagensis sp. nov., isolated from wastewater of high salinity.</title>
        <authorList>
            <person name="Dong X."/>
            <person name="Zhang G."/>
        </authorList>
    </citation>
    <scope>NUCLEOTIDE SEQUENCE [LARGE SCALE GENOMIC DNA]</scope>
    <source>
        <strain evidence="6 7">YL5-2</strain>
    </source>
</reference>
<gene>
    <name evidence="6" type="ORF">CK501_04530</name>
</gene>
<dbReference type="CDD" id="cd17535">
    <property type="entry name" value="REC_NarL-like"/>
    <property type="match status" value="1"/>
</dbReference>
<dbReference type="PANTHER" id="PTHR45566:SF1">
    <property type="entry name" value="HTH-TYPE TRANSCRIPTIONAL REGULATOR YHJB-RELATED"/>
    <property type="match status" value="1"/>
</dbReference>
<keyword evidence="1 3" id="KW-0597">Phosphoprotein</keyword>
<dbReference type="GO" id="GO:0000160">
    <property type="term" value="P:phosphorelay signal transduction system"/>
    <property type="evidence" value="ECO:0007669"/>
    <property type="project" value="InterPro"/>
</dbReference>
<proteinExistence type="predicted"/>
<dbReference type="InterPro" id="IPR001789">
    <property type="entry name" value="Sig_transdc_resp-reg_receiver"/>
</dbReference>
<dbReference type="PRINTS" id="PR00038">
    <property type="entry name" value="HTHLUXR"/>
</dbReference>
<dbReference type="SMART" id="SM00448">
    <property type="entry name" value="REC"/>
    <property type="match status" value="1"/>
</dbReference>
<evidence type="ECO:0000313" key="7">
    <source>
        <dbReference type="Proteomes" id="UP000218896"/>
    </source>
</evidence>
<dbReference type="GO" id="GO:0003677">
    <property type="term" value="F:DNA binding"/>
    <property type="evidence" value="ECO:0007669"/>
    <property type="project" value="UniProtKB-KW"/>
</dbReference>
<evidence type="ECO:0000256" key="1">
    <source>
        <dbReference type="ARBA" id="ARBA00022553"/>
    </source>
</evidence>
<organism evidence="6 7">
    <name type="scientific">Halovibrio salipaludis</name>
    <dbReference type="NCBI Taxonomy" id="2032626"/>
    <lineage>
        <taxon>Bacteria</taxon>
        <taxon>Pseudomonadati</taxon>
        <taxon>Pseudomonadota</taxon>
        <taxon>Gammaproteobacteria</taxon>
        <taxon>Oceanospirillales</taxon>
        <taxon>Halomonadaceae</taxon>
        <taxon>Halovibrio</taxon>
    </lineage>
</organism>
<dbReference type="PROSITE" id="PS50110">
    <property type="entry name" value="RESPONSE_REGULATORY"/>
    <property type="match status" value="1"/>
</dbReference>
<evidence type="ECO:0000259" key="4">
    <source>
        <dbReference type="PROSITE" id="PS50043"/>
    </source>
</evidence>
<dbReference type="PANTHER" id="PTHR45566">
    <property type="entry name" value="HTH-TYPE TRANSCRIPTIONAL REGULATOR YHJB-RELATED"/>
    <property type="match status" value="1"/>
</dbReference>
<dbReference type="Pfam" id="PF00072">
    <property type="entry name" value="Response_reg"/>
    <property type="match status" value="1"/>
</dbReference>
<dbReference type="AlphaFoldDB" id="A0A2A2FCR3"/>
<dbReference type="InterPro" id="IPR016032">
    <property type="entry name" value="Sig_transdc_resp-reg_C-effctor"/>
</dbReference>
<dbReference type="InterPro" id="IPR011006">
    <property type="entry name" value="CheY-like_superfamily"/>
</dbReference>
<feature type="domain" description="HTH luxR-type" evidence="4">
    <location>
        <begin position="144"/>
        <end position="209"/>
    </location>
</feature>
<evidence type="ECO:0000313" key="6">
    <source>
        <dbReference type="EMBL" id="PAU82409.1"/>
    </source>
</evidence>
<evidence type="ECO:0000256" key="2">
    <source>
        <dbReference type="ARBA" id="ARBA00023125"/>
    </source>
</evidence>
<dbReference type="InterPro" id="IPR051015">
    <property type="entry name" value="EvgA-like"/>
</dbReference>
<name>A0A2A2FCR3_9GAMM</name>
<dbReference type="Pfam" id="PF00196">
    <property type="entry name" value="GerE"/>
    <property type="match status" value="1"/>
</dbReference>
<dbReference type="GO" id="GO:0006355">
    <property type="term" value="P:regulation of DNA-templated transcription"/>
    <property type="evidence" value="ECO:0007669"/>
    <property type="project" value="InterPro"/>
</dbReference>
<protein>
    <submittedName>
        <fullName evidence="6">DNA-binding response regulator</fullName>
    </submittedName>
</protein>
<dbReference type="InterPro" id="IPR058245">
    <property type="entry name" value="NreC/VraR/RcsB-like_REC"/>
</dbReference>